<dbReference type="OrthoDB" id="10336665at2759"/>
<feature type="region of interest" description="Disordered" evidence="1">
    <location>
        <begin position="75"/>
        <end position="94"/>
    </location>
</feature>
<dbReference type="AlphaFoldDB" id="A0A9P7MVR8"/>
<reference evidence="2" key="1">
    <citation type="journal article" date="2020" name="bioRxiv">
        <title>Whole genome comparisons of ergot fungi reveals the divergence and evolution of species within the genus Claviceps are the result of varying mechanisms driving genome evolution and host range expansion.</title>
        <authorList>
            <person name="Wyka S.A."/>
            <person name="Mondo S.J."/>
            <person name="Liu M."/>
            <person name="Dettman J."/>
            <person name="Nalam V."/>
            <person name="Broders K.D."/>
        </authorList>
    </citation>
    <scope>NUCLEOTIDE SEQUENCE</scope>
    <source>
        <strain evidence="2">CCC 1102</strain>
    </source>
</reference>
<proteinExistence type="predicted"/>
<feature type="region of interest" description="Disordered" evidence="1">
    <location>
        <begin position="1"/>
        <end position="23"/>
    </location>
</feature>
<evidence type="ECO:0000313" key="3">
    <source>
        <dbReference type="Proteomes" id="UP000784919"/>
    </source>
</evidence>
<accession>A0A9P7MVR8</accession>
<evidence type="ECO:0000313" key="2">
    <source>
        <dbReference type="EMBL" id="KAG5971942.1"/>
    </source>
</evidence>
<protein>
    <submittedName>
        <fullName evidence="2">Uncharacterized protein</fullName>
    </submittedName>
</protein>
<dbReference type="Proteomes" id="UP000784919">
    <property type="component" value="Unassembled WGS sequence"/>
</dbReference>
<dbReference type="EMBL" id="SRPS01000052">
    <property type="protein sequence ID" value="KAG5971942.1"/>
    <property type="molecule type" value="Genomic_DNA"/>
</dbReference>
<evidence type="ECO:0000256" key="1">
    <source>
        <dbReference type="SAM" id="MobiDB-lite"/>
    </source>
</evidence>
<name>A0A9P7MVR8_9HYPO</name>
<organism evidence="2 3">
    <name type="scientific">Claviceps arundinis</name>
    <dbReference type="NCBI Taxonomy" id="1623583"/>
    <lineage>
        <taxon>Eukaryota</taxon>
        <taxon>Fungi</taxon>
        <taxon>Dikarya</taxon>
        <taxon>Ascomycota</taxon>
        <taxon>Pezizomycotina</taxon>
        <taxon>Sordariomycetes</taxon>
        <taxon>Hypocreomycetidae</taxon>
        <taxon>Hypocreales</taxon>
        <taxon>Clavicipitaceae</taxon>
        <taxon>Claviceps</taxon>
    </lineage>
</organism>
<comment type="caution">
    <text evidence="2">The sequence shown here is derived from an EMBL/GenBank/DDBJ whole genome shotgun (WGS) entry which is preliminary data.</text>
</comment>
<gene>
    <name evidence="2" type="ORF">E4U56_006453</name>
</gene>
<sequence>MVLNVFSQDDKHHKGYRPVLFGKDNTHKGKRACGQDDEVLVGQQSVRLQMEVHTPQQHKNAKVKWLNSKNFLGKPRENRDEAFLPISGGTSNDY</sequence>